<dbReference type="EMBL" id="VSSQ01000010">
    <property type="protein sequence ID" value="MPL59803.1"/>
    <property type="molecule type" value="Genomic_DNA"/>
</dbReference>
<feature type="transmembrane region" description="Helical" evidence="1">
    <location>
        <begin position="74"/>
        <end position="96"/>
    </location>
</feature>
<dbReference type="InterPro" id="IPR038750">
    <property type="entry name" value="YczE/YyaS-like"/>
</dbReference>
<reference evidence="2" key="1">
    <citation type="submission" date="2019-08" db="EMBL/GenBank/DDBJ databases">
        <authorList>
            <person name="Kucharzyk K."/>
            <person name="Murdoch R.W."/>
            <person name="Higgins S."/>
            <person name="Loffler F."/>
        </authorList>
    </citation>
    <scope>NUCLEOTIDE SEQUENCE</scope>
</reference>
<sequence>MGKIALRFSKLILGLFFYALGIVLTIQANIGYGPWEVFHVGLSAATGLSIGGASIIVGLIIVVITVLMGERIGIGTLLNMLLIGFFLDLLLAIGLIPRIENTHVGIIVLIIGLYVISLGSYFYIGSGFGAGPRDSLMVALTRKLRWPIGLIRSLIELTATILGWMLGGMVGIGTLISGFAIGFCVHSSFKLLKFDPTKIHHSTLNESYAEIRAALRTR</sequence>
<evidence type="ECO:0000256" key="1">
    <source>
        <dbReference type="SAM" id="Phobius"/>
    </source>
</evidence>
<feature type="transmembrane region" description="Helical" evidence="1">
    <location>
        <begin position="44"/>
        <end position="67"/>
    </location>
</feature>
<feature type="transmembrane region" description="Helical" evidence="1">
    <location>
        <begin position="102"/>
        <end position="124"/>
    </location>
</feature>
<protein>
    <recommendedName>
        <fullName evidence="3">Membrane protein YczE</fullName>
    </recommendedName>
</protein>
<organism evidence="2">
    <name type="scientific">bioreactor metagenome</name>
    <dbReference type="NCBI Taxonomy" id="1076179"/>
    <lineage>
        <taxon>unclassified sequences</taxon>
        <taxon>metagenomes</taxon>
        <taxon>ecological metagenomes</taxon>
    </lineage>
</organism>
<evidence type="ECO:0008006" key="3">
    <source>
        <dbReference type="Google" id="ProtNLM"/>
    </source>
</evidence>
<proteinExistence type="predicted"/>
<dbReference type="Pfam" id="PF19700">
    <property type="entry name" value="DUF6198"/>
    <property type="match status" value="1"/>
</dbReference>
<dbReference type="AlphaFoldDB" id="A0A644SYV2"/>
<keyword evidence="1" id="KW-0472">Membrane</keyword>
<accession>A0A644SYV2</accession>
<feature type="transmembrane region" description="Helical" evidence="1">
    <location>
        <begin position="12"/>
        <end position="32"/>
    </location>
</feature>
<evidence type="ECO:0000313" key="2">
    <source>
        <dbReference type="EMBL" id="MPL59803.1"/>
    </source>
</evidence>
<dbReference type="PANTHER" id="PTHR40078:SF1">
    <property type="entry name" value="INTEGRAL MEMBRANE PROTEIN"/>
    <property type="match status" value="1"/>
</dbReference>
<keyword evidence="1" id="KW-1133">Transmembrane helix</keyword>
<gene>
    <name evidence="2" type="ORF">SDC9_05359</name>
</gene>
<comment type="caution">
    <text evidence="2">The sequence shown here is derived from an EMBL/GenBank/DDBJ whole genome shotgun (WGS) entry which is preliminary data.</text>
</comment>
<feature type="transmembrane region" description="Helical" evidence="1">
    <location>
        <begin position="172"/>
        <end position="192"/>
    </location>
</feature>
<keyword evidence="1" id="KW-0812">Transmembrane</keyword>
<dbReference type="PANTHER" id="PTHR40078">
    <property type="entry name" value="INTEGRAL MEMBRANE PROTEIN-RELATED"/>
    <property type="match status" value="1"/>
</dbReference>
<name>A0A644SYV2_9ZZZZ</name>